<evidence type="ECO:0000313" key="6">
    <source>
        <dbReference type="Proteomes" id="UP000070544"/>
    </source>
</evidence>
<dbReference type="AlphaFoldDB" id="A0A139AMA8"/>
<dbReference type="GO" id="GO:0006606">
    <property type="term" value="P:protein import into nucleus"/>
    <property type="evidence" value="ECO:0007669"/>
    <property type="project" value="TreeGrafter"/>
</dbReference>
<dbReference type="Proteomes" id="UP000070544">
    <property type="component" value="Unassembled WGS sequence"/>
</dbReference>
<feature type="region of interest" description="Disordered" evidence="4">
    <location>
        <begin position="638"/>
        <end position="675"/>
    </location>
</feature>
<evidence type="ECO:0000256" key="1">
    <source>
        <dbReference type="ARBA" id="ARBA00004259"/>
    </source>
</evidence>
<organism evidence="5 6">
    <name type="scientific">Gonapodya prolifera (strain JEL478)</name>
    <name type="common">Monoblepharis prolifera</name>
    <dbReference type="NCBI Taxonomy" id="1344416"/>
    <lineage>
        <taxon>Eukaryota</taxon>
        <taxon>Fungi</taxon>
        <taxon>Fungi incertae sedis</taxon>
        <taxon>Chytridiomycota</taxon>
        <taxon>Chytridiomycota incertae sedis</taxon>
        <taxon>Monoblepharidomycetes</taxon>
        <taxon>Monoblepharidales</taxon>
        <taxon>Gonapodyaceae</taxon>
        <taxon>Gonapodya</taxon>
    </lineage>
</organism>
<dbReference type="PANTHER" id="PTHR11225">
    <property type="entry name" value="NUCLEAR PORE COMPLEX PROTEIN NUP93 NUCLEOPORIN NUP93 DEAD EYE PROTEIN"/>
    <property type="match status" value="1"/>
</dbReference>
<dbReference type="EMBL" id="KQ965746">
    <property type="protein sequence ID" value="KXS17653.1"/>
    <property type="molecule type" value="Genomic_DNA"/>
</dbReference>
<dbReference type="GO" id="GO:0005643">
    <property type="term" value="C:nuclear pore"/>
    <property type="evidence" value="ECO:0007669"/>
    <property type="project" value="InterPro"/>
</dbReference>
<evidence type="ECO:0000313" key="5">
    <source>
        <dbReference type="EMBL" id="KXS17653.1"/>
    </source>
</evidence>
<evidence type="ECO:0000256" key="4">
    <source>
        <dbReference type="SAM" id="MobiDB-lite"/>
    </source>
</evidence>
<comment type="similarity">
    <text evidence="2">Belongs to the nucleoporin interacting component (NIC) family.</text>
</comment>
<dbReference type="InterPro" id="IPR007231">
    <property type="entry name" value="Nucleoporin_int_Nup93/Nic96"/>
</dbReference>
<proteinExistence type="inferred from homology"/>
<protein>
    <submittedName>
        <fullName evidence="5">NIC-domain-containing protein</fullName>
    </submittedName>
</protein>
<feature type="region of interest" description="Disordered" evidence="4">
    <location>
        <begin position="64"/>
        <end position="92"/>
    </location>
</feature>
<keyword evidence="3" id="KW-0539">Nucleus</keyword>
<evidence type="ECO:0000256" key="3">
    <source>
        <dbReference type="ARBA" id="ARBA00023242"/>
    </source>
</evidence>
<evidence type="ECO:0000256" key="2">
    <source>
        <dbReference type="ARBA" id="ARBA00010186"/>
    </source>
</evidence>
<gene>
    <name evidence="5" type="ORF">M427DRAFT_43005</name>
</gene>
<name>A0A139AMA8_GONPJ</name>
<dbReference type="PANTHER" id="PTHR11225:SF4">
    <property type="entry name" value="NUCLEAR PORE COMPLEX PROTEIN NUP93"/>
    <property type="match status" value="1"/>
</dbReference>
<sequence>MATWSDLQKQSQKLTNHISDASAPIPTLNRDLSQIEALSRNLRARTGRPQSADTQQQQNVPLLPWGASTLPSQPTQPVQLPPPQSSSLDPRTTSLLSRAGIDPQRTSQLIASIRLAQSYEPAAPVADTDLDAFLAHQHENVILRALEERKARTAKDYEAEMDKALWREWGEARKRIFEEIEDGMRGYNARAFGSASDTAMDIQEDNLHARLTVYAKSIRLLNESRLLHTPFPILSSLETALDSTKPKNPLLAGLVRSFRILATVLGERDSSPPGPPATAPPDSPRELVHIAALRAQDDSPAATSFRRLISRRSRSLLEAEYADHMQRTVAQNPRAAAVGGIPGPAEVARGYVNVVHGRGGGVAGGMAQGGQWDRALEVVRHRTMGEVPVWAVMFYLVRSGKVEEAAKMATEVEGELSRTGDGSFPGYIRAWASGLARGEDGRFPKGLREAIRNDWDLRVRQIVNHAAGAAEVPGGYGGNGRSTPGPAPASLAFVGDLFKYALYKLVGRLDLRTPYIPRVPPFENSVVRTAEDFLWVQLVLAQERAPSDEPQSERFSLRSVAAYYTQKAHKYASPVTYLNLLLLCGEFERAVEYLRAQEGGLARVEAVQMACACAYYGALRVPEDPTGAEPGIFVEKHARDASPGHGGGGSMPRRASTMSFGAAPGSPTAGGGGNPGGAAGGVSGYAVATLNFARLVQQHVRMFGRSAPEEAVQYLCLVALYGEPLREGGPGQPYTRLAHRLVSDLVLESREFARLLGSVRADGTVQPGELERFAPLLRIEHGEFVKRVTREAAERVVRTGGQWKDAVLLYYLAGEHGKVMDAVVKKLGEVVGKRMGAIVDGSVGSGAPAVGSEEARYAEDLLGFYDRTPSLRIDDQARKTAGVLLTLLRFTEEYERGRFDSALETLKSTRLLPLENSDPATALQRAQNAAFLDDSIARNLPEIVMAGVDCIARMWRALRESTYDNMASRQKMTELKANVDAVVMYLGKVVLKMPRDTYARIIAVQTGMI</sequence>
<dbReference type="GO" id="GO:0017056">
    <property type="term" value="F:structural constituent of nuclear pore"/>
    <property type="evidence" value="ECO:0007669"/>
    <property type="project" value="InterPro"/>
</dbReference>
<keyword evidence="6" id="KW-1185">Reference proteome</keyword>
<dbReference type="Pfam" id="PF04097">
    <property type="entry name" value="Nic96"/>
    <property type="match status" value="1"/>
</dbReference>
<dbReference type="GO" id="GO:0016973">
    <property type="term" value="P:poly(A)+ mRNA export from nucleus"/>
    <property type="evidence" value="ECO:0007669"/>
    <property type="project" value="TreeGrafter"/>
</dbReference>
<dbReference type="OrthoDB" id="1918363at2759"/>
<accession>A0A139AMA8</accession>
<dbReference type="STRING" id="1344416.A0A139AMA8"/>
<feature type="compositionally biased region" description="Low complexity" evidence="4">
    <location>
        <begin position="68"/>
        <end position="78"/>
    </location>
</feature>
<reference evidence="5 6" key="1">
    <citation type="journal article" date="2015" name="Genome Biol. Evol.">
        <title>Phylogenomic analyses indicate that early fungi evolved digesting cell walls of algal ancestors of land plants.</title>
        <authorList>
            <person name="Chang Y."/>
            <person name="Wang S."/>
            <person name="Sekimoto S."/>
            <person name="Aerts A.L."/>
            <person name="Choi C."/>
            <person name="Clum A."/>
            <person name="LaButti K.M."/>
            <person name="Lindquist E.A."/>
            <person name="Yee Ngan C."/>
            <person name="Ohm R.A."/>
            <person name="Salamov A.A."/>
            <person name="Grigoriev I.V."/>
            <person name="Spatafora J.W."/>
            <person name="Berbee M.L."/>
        </authorList>
    </citation>
    <scope>NUCLEOTIDE SEQUENCE [LARGE SCALE GENOMIC DNA]</scope>
    <source>
        <strain evidence="5 6">JEL478</strain>
    </source>
</reference>
<comment type="subcellular location">
    <subcellularLocation>
        <location evidence="1">Nucleus envelope</location>
    </subcellularLocation>
</comment>
<dbReference type="OMA" id="RPHAVHM"/>